<evidence type="ECO:0000313" key="5">
    <source>
        <dbReference type="EMBL" id="SER10359.1"/>
    </source>
</evidence>
<dbReference type="PANTHER" id="PTHR43825">
    <property type="entry name" value="PYRUVATE DEHYDROGENASE E1 COMPONENT"/>
    <property type="match status" value="1"/>
</dbReference>
<evidence type="ECO:0000256" key="3">
    <source>
        <dbReference type="ARBA" id="ARBA00023052"/>
    </source>
</evidence>
<dbReference type="Gene3D" id="3.40.50.920">
    <property type="match status" value="1"/>
</dbReference>
<keyword evidence="3" id="KW-0786">Thiamine pyrophosphate</keyword>
<dbReference type="InterPro" id="IPR029061">
    <property type="entry name" value="THDP-binding"/>
</dbReference>
<dbReference type="SMART" id="SM00861">
    <property type="entry name" value="Transket_pyr"/>
    <property type="match status" value="1"/>
</dbReference>
<dbReference type="InterPro" id="IPR005475">
    <property type="entry name" value="Transketolase-like_Pyr-bd"/>
</dbReference>
<dbReference type="RefSeq" id="WP_089746697.1">
    <property type="nucleotide sequence ID" value="NZ_FOGF01000019.1"/>
</dbReference>
<dbReference type="PROSITE" id="PS50890">
    <property type="entry name" value="PUA"/>
    <property type="match status" value="1"/>
</dbReference>
<reference evidence="5 6" key="1">
    <citation type="submission" date="2016-10" db="EMBL/GenBank/DDBJ databases">
        <authorList>
            <person name="de Groot N.N."/>
        </authorList>
    </citation>
    <scope>NUCLEOTIDE SEQUENCE [LARGE SCALE GENOMIC DNA]</scope>
    <source>
        <strain evidence="5 6">DSM 15827</strain>
    </source>
</reference>
<dbReference type="PANTHER" id="PTHR43825:SF1">
    <property type="entry name" value="TRANSKETOLASE-LIKE PYRIMIDINE-BINDING DOMAIN-CONTAINING PROTEIN"/>
    <property type="match status" value="1"/>
</dbReference>
<gene>
    <name evidence="5" type="ORF">SAMN05421767_11916</name>
</gene>
<dbReference type="OrthoDB" id="9803371at2"/>
<evidence type="ECO:0000256" key="1">
    <source>
        <dbReference type="ARBA" id="ARBA00001964"/>
    </source>
</evidence>
<dbReference type="CDD" id="cd07033">
    <property type="entry name" value="TPP_PYR_DXS_TK_like"/>
    <property type="match status" value="1"/>
</dbReference>
<dbReference type="Gene3D" id="3.40.50.970">
    <property type="match status" value="1"/>
</dbReference>
<organism evidence="5 6">
    <name type="scientific">Granulicatella balaenopterae</name>
    <dbReference type="NCBI Taxonomy" id="137733"/>
    <lineage>
        <taxon>Bacteria</taxon>
        <taxon>Bacillati</taxon>
        <taxon>Bacillota</taxon>
        <taxon>Bacilli</taxon>
        <taxon>Lactobacillales</taxon>
        <taxon>Carnobacteriaceae</taxon>
        <taxon>Granulicatella</taxon>
    </lineage>
</organism>
<evidence type="ECO:0000259" key="4">
    <source>
        <dbReference type="SMART" id="SM00861"/>
    </source>
</evidence>
<sequence>MEMRKVYAETIKEIALKDENVFVLEADLSSSMSTAGLKDILHERYVNVGIMEAQMMGVAAGISVSGGTCFVHTFGQFATRRAFDQVFVSLAYAKQNVVIVGSDSGVTAEHNGGTHMTFEDAGLMRLVPDAKVYDVSDPAEFKAVLTKAYEEGGVHYIRTMRKDTPDIYTPEDEFTTGAKLIREGKDVSLVATGICVGEALEAAKLLAEEGIEAEVIDCYQIKPIDKKMVLETAQKTGLVVTCENHNIIGGLGSAVCEYLSEVHPTKVIRVGVDEHFGQVGRLAYLKDFYGISAAKIAVKVKEQFVK</sequence>
<comment type="similarity">
    <text evidence="2">Belongs to the transketolase family.</text>
</comment>
<accession>A0A1H9LGI9</accession>
<dbReference type="Pfam" id="PF02780">
    <property type="entry name" value="Transketolase_C"/>
    <property type="match status" value="1"/>
</dbReference>
<dbReference type="EMBL" id="FOGF01000019">
    <property type="protein sequence ID" value="SER10359.1"/>
    <property type="molecule type" value="Genomic_DNA"/>
</dbReference>
<evidence type="ECO:0000256" key="2">
    <source>
        <dbReference type="ARBA" id="ARBA00007131"/>
    </source>
</evidence>
<dbReference type="SUPFAM" id="SSF52922">
    <property type="entry name" value="TK C-terminal domain-like"/>
    <property type="match status" value="1"/>
</dbReference>
<dbReference type="Proteomes" id="UP000198556">
    <property type="component" value="Unassembled WGS sequence"/>
</dbReference>
<dbReference type="SUPFAM" id="SSF52518">
    <property type="entry name" value="Thiamin diphosphate-binding fold (THDP-binding)"/>
    <property type="match status" value="1"/>
</dbReference>
<dbReference type="InterPro" id="IPR033248">
    <property type="entry name" value="Transketolase_C"/>
</dbReference>
<dbReference type="InterPro" id="IPR051157">
    <property type="entry name" value="PDH/Transketolase"/>
</dbReference>
<dbReference type="FunFam" id="3.40.50.970:FF:000129">
    <property type="entry name" value="Transketolase"/>
    <property type="match status" value="1"/>
</dbReference>
<name>A0A1H9LGI9_9LACT</name>
<evidence type="ECO:0000313" key="6">
    <source>
        <dbReference type="Proteomes" id="UP000198556"/>
    </source>
</evidence>
<dbReference type="AlphaFoldDB" id="A0A1H9LGI9"/>
<proteinExistence type="inferred from homology"/>
<protein>
    <submittedName>
        <fullName evidence="5">Transketolase subunit B</fullName>
    </submittedName>
</protein>
<keyword evidence="6" id="KW-1185">Reference proteome</keyword>
<dbReference type="InterPro" id="IPR009014">
    <property type="entry name" value="Transketo_C/PFOR_II"/>
</dbReference>
<dbReference type="STRING" id="137733.SAMN05421767_11916"/>
<dbReference type="Pfam" id="PF02779">
    <property type="entry name" value="Transket_pyr"/>
    <property type="match status" value="1"/>
</dbReference>
<feature type="domain" description="Transketolase-like pyrimidine-binding" evidence="4">
    <location>
        <begin position="1"/>
        <end position="166"/>
    </location>
</feature>
<comment type="cofactor">
    <cofactor evidence="1">
        <name>thiamine diphosphate</name>
        <dbReference type="ChEBI" id="CHEBI:58937"/>
    </cofactor>
</comment>